<feature type="domain" description="Cytochrome c" evidence="6">
    <location>
        <begin position="24"/>
        <end position="116"/>
    </location>
</feature>
<evidence type="ECO:0000259" key="6">
    <source>
        <dbReference type="PROSITE" id="PS51007"/>
    </source>
</evidence>
<dbReference type="GO" id="GO:0009055">
    <property type="term" value="F:electron transfer activity"/>
    <property type="evidence" value="ECO:0007669"/>
    <property type="project" value="InterPro"/>
</dbReference>
<proteinExistence type="predicted"/>
<dbReference type="OrthoDB" id="5295318at2"/>
<accession>C8S396</accession>
<gene>
    <name evidence="7" type="ORF">Rsw2DRAFT_2524</name>
</gene>
<evidence type="ECO:0000256" key="2">
    <source>
        <dbReference type="ARBA" id="ARBA00022723"/>
    </source>
</evidence>
<protein>
    <recommendedName>
        <fullName evidence="6">Cytochrome c domain-containing protein</fullName>
    </recommendedName>
</protein>
<name>C8S396_9RHOB</name>
<evidence type="ECO:0000256" key="5">
    <source>
        <dbReference type="SAM" id="SignalP"/>
    </source>
</evidence>
<dbReference type="PROSITE" id="PS51007">
    <property type="entry name" value="CYTC"/>
    <property type="match status" value="1"/>
</dbReference>
<dbReference type="eggNOG" id="COG1858">
    <property type="taxonomic scope" value="Bacteria"/>
</dbReference>
<evidence type="ECO:0000256" key="4">
    <source>
        <dbReference type="PROSITE-ProRule" id="PRU00433"/>
    </source>
</evidence>
<evidence type="ECO:0000313" key="7">
    <source>
        <dbReference type="EMBL" id="EEW24578.1"/>
    </source>
</evidence>
<sequence>MSRITLTTAVVVALGLLAPSLAAADAAAGKAFWMANHSGGKPDTPSCTTCHTNDPTKAGQTRAGKAIDPMAVSVQPDRFTDPAKVEKWFGRNCNSVLGRDCTATEKADVLEYLKSI</sequence>
<dbReference type="AlphaFoldDB" id="C8S396"/>
<dbReference type="InterPro" id="IPR009056">
    <property type="entry name" value="Cyt_c-like_dom"/>
</dbReference>
<keyword evidence="5" id="KW-0732">Signal</keyword>
<keyword evidence="2 4" id="KW-0479">Metal-binding</keyword>
<evidence type="ECO:0000313" key="8">
    <source>
        <dbReference type="Proteomes" id="UP000010121"/>
    </source>
</evidence>
<dbReference type="Proteomes" id="UP000010121">
    <property type="component" value="Unassembled WGS sequence"/>
</dbReference>
<feature type="signal peptide" evidence="5">
    <location>
        <begin position="1"/>
        <end position="23"/>
    </location>
</feature>
<evidence type="ECO:0000256" key="3">
    <source>
        <dbReference type="ARBA" id="ARBA00023004"/>
    </source>
</evidence>
<feature type="chain" id="PRO_5002991855" description="Cytochrome c domain-containing protein" evidence="5">
    <location>
        <begin position="24"/>
        <end position="116"/>
    </location>
</feature>
<keyword evidence="3 4" id="KW-0408">Iron</keyword>
<dbReference type="Gene3D" id="1.10.760.10">
    <property type="entry name" value="Cytochrome c-like domain"/>
    <property type="match status" value="1"/>
</dbReference>
<dbReference type="RefSeq" id="WP_008031546.1">
    <property type="nucleotide sequence ID" value="NZ_ACYY01000017.1"/>
</dbReference>
<keyword evidence="1 4" id="KW-0349">Heme</keyword>
<dbReference type="SUPFAM" id="SSF46626">
    <property type="entry name" value="Cytochrome c"/>
    <property type="match status" value="1"/>
</dbReference>
<comment type="caution">
    <text evidence="7">The sequence shown here is derived from an EMBL/GenBank/DDBJ whole genome shotgun (WGS) entry which is preliminary data.</text>
</comment>
<dbReference type="Pfam" id="PF09086">
    <property type="entry name" value="DUF1924"/>
    <property type="match status" value="1"/>
</dbReference>
<dbReference type="InterPro" id="IPR036909">
    <property type="entry name" value="Cyt_c-like_dom_sf"/>
</dbReference>
<dbReference type="GO" id="GO:0020037">
    <property type="term" value="F:heme binding"/>
    <property type="evidence" value="ECO:0007669"/>
    <property type="project" value="InterPro"/>
</dbReference>
<keyword evidence="8" id="KW-1185">Reference proteome</keyword>
<reference evidence="7 8" key="1">
    <citation type="submission" date="2009-08" db="EMBL/GenBank/DDBJ databases">
        <title>The draft genome of Rhodobacter sp. SW2.</title>
        <authorList>
            <consortium name="US DOE Joint Genome Institute (JGI-PGF)"/>
            <person name="Lucas S."/>
            <person name="Copeland A."/>
            <person name="Lapidus A."/>
            <person name="Glavina del Rio T."/>
            <person name="Tice H."/>
            <person name="Bruce D."/>
            <person name="Goodwin L."/>
            <person name="Pitluck S."/>
            <person name="Larimer F."/>
            <person name="Land M.L."/>
            <person name="Hauser L."/>
            <person name="Emerson D."/>
        </authorList>
    </citation>
    <scope>NUCLEOTIDE SEQUENCE [LARGE SCALE GENOMIC DNA]</scope>
    <source>
        <strain evidence="7 8">SW2</strain>
    </source>
</reference>
<organism evidence="7 8">
    <name type="scientific">Rhodobacter ferrooxidans</name>
    <dbReference type="NCBI Taxonomy" id="371731"/>
    <lineage>
        <taxon>Bacteria</taxon>
        <taxon>Pseudomonadati</taxon>
        <taxon>Pseudomonadota</taxon>
        <taxon>Alphaproteobacteria</taxon>
        <taxon>Rhodobacterales</taxon>
        <taxon>Rhodobacter group</taxon>
        <taxon>Rhodobacter</taxon>
    </lineage>
</organism>
<dbReference type="STRING" id="371731.Rsw2DRAFT_2524"/>
<evidence type="ECO:0000256" key="1">
    <source>
        <dbReference type="ARBA" id="ARBA00022617"/>
    </source>
</evidence>
<dbReference type="InterPro" id="IPR015170">
    <property type="entry name" value="DUF1924_SHP"/>
</dbReference>
<dbReference type="GO" id="GO:0046872">
    <property type="term" value="F:metal ion binding"/>
    <property type="evidence" value="ECO:0007669"/>
    <property type="project" value="UniProtKB-KW"/>
</dbReference>
<dbReference type="EMBL" id="ACYY01000017">
    <property type="protein sequence ID" value="EEW24578.1"/>
    <property type="molecule type" value="Genomic_DNA"/>
</dbReference>